<evidence type="ECO:0000256" key="2">
    <source>
        <dbReference type="ARBA" id="ARBA00007798"/>
    </source>
</evidence>
<evidence type="ECO:0000256" key="6">
    <source>
        <dbReference type="ARBA" id="ARBA00023159"/>
    </source>
</evidence>
<dbReference type="Proteomes" id="UP001642540">
    <property type="component" value="Unassembled WGS sequence"/>
</dbReference>
<keyword evidence="13" id="KW-1185">Reference proteome</keyword>
<comment type="caution">
    <text evidence="12">The sequence shown here is derived from an EMBL/GenBank/DDBJ whole genome shotgun (WGS) entry which is preliminary data.</text>
</comment>
<dbReference type="PANTHER" id="PTHR15970">
    <property type="entry name" value="ELL-ASSOCIATED FACTOR EAF"/>
    <property type="match status" value="1"/>
</dbReference>
<comment type="function">
    <text evidence="9">Promotes transcriptional elongation by Su(Tpl)/ELL. Essential for development.</text>
</comment>
<feature type="compositionally biased region" description="Low complexity" evidence="10">
    <location>
        <begin position="318"/>
        <end position="331"/>
    </location>
</feature>
<evidence type="ECO:0000256" key="5">
    <source>
        <dbReference type="ARBA" id="ARBA00023015"/>
    </source>
</evidence>
<protein>
    <recommendedName>
        <fullName evidence="3">Ell-associated factor Eaf</fullName>
    </recommendedName>
</protein>
<keyword evidence="7" id="KW-0804">Transcription</keyword>
<evidence type="ECO:0000256" key="7">
    <source>
        <dbReference type="ARBA" id="ARBA00023163"/>
    </source>
</evidence>
<gene>
    <name evidence="12" type="ORF">ODALV1_LOCUS9225</name>
</gene>
<evidence type="ECO:0000256" key="9">
    <source>
        <dbReference type="ARBA" id="ARBA00025617"/>
    </source>
</evidence>
<evidence type="ECO:0000313" key="12">
    <source>
        <dbReference type="EMBL" id="CAL8095968.1"/>
    </source>
</evidence>
<comment type="similarity">
    <text evidence="2">Belongs to the EAF family.</text>
</comment>
<evidence type="ECO:0000256" key="1">
    <source>
        <dbReference type="ARBA" id="ARBA00004123"/>
    </source>
</evidence>
<feature type="compositionally biased region" description="Basic and acidic residues" evidence="10">
    <location>
        <begin position="158"/>
        <end position="173"/>
    </location>
</feature>
<evidence type="ECO:0000256" key="8">
    <source>
        <dbReference type="ARBA" id="ARBA00023242"/>
    </source>
</evidence>
<feature type="region of interest" description="Disordered" evidence="10">
    <location>
        <begin position="118"/>
        <end position="380"/>
    </location>
</feature>
<evidence type="ECO:0000256" key="4">
    <source>
        <dbReference type="ARBA" id="ARBA00022553"/>
    </source>
</evidence>
<dbReference type="EMBL" id="CAXLJM020000027">
    <property type="protein sequence ID" value="CAL8095968.1"/>
    <property type="molecule type" value="Genomic_DNA"/>
</dbReference>
<dbReference type="InterPro" id="IPR019194">
    <property type="entry name" value="Tscrpt_elong_fac_Eaf_N"/>
</dbReference>
<keyword evidence="8" id="KW-0539">Nucleus</keyword>
<evidence type="ECO:0000256" key="10">
    <source>
        <dbReference type="SAM" id="MobiDB-lite"/>
    </source>
</evidence>
<keyword evidence="6" id="KW-0010">Activator</keyword>
<name>A0ABP1QCH9_9HEXA</name>
<feature type="compositionally biased region" description="Polar residues" evidence="10">
    <location>
        <begin position="306"/>
        <end position="317"/>
    </location>
</feature>
<dbReference type="Pfam" id="PF09816">
    <property type="entry name" value="EAF"/>
    <property type="match status" value="1"/>
</dbReference>
<feature type="compositionally biased region" description="Low complexity" evidence="10">
    <location>
        <begin position="209"/>
        <end position="230"/>
    </location>
</feature>
<evidence type="ECO:0000256" key="3">
    <source>
        <dbReference type="ARBA" id="ARBA00021452"/>
    </source>
</evidence>
<organism evidence="12 13">
    <name type="scientific">Orchesella dallaii</name>
    <dbReference type="NCBI Taxonomy" id="48710"/>
    <lineage>
        <taxon>Eukaryota</taxon>
        <taxon>Metazoa</taxon>
        <taxon>Ecdysozoa</taxon>
        <taxon>Arthropoda</taxon>
        <taxon>Hexapoda</taxon>
        <taxon>Collembola</taxon>
        <taxon>Entomobryomorpha</taxon>
        <taxon>Entomobryoidea</taxon>
        <taxon>Orchesellidae</taxon>
        <taxon>Orchesellinae</taxon>
        <taxon>Orchesella</taxon>
    </lineage>
</organism>
<accession>A0ABP1QCH9</accession>
<feature type="compositionally biased region" description="Pro residues" evidence="10">
    <location>
        <begin position="199"/>
        <end position="208"/>
    </location>
</feature>
<feature type="compositionally biased region" description="Low complexity" evidence="10">
    <location>
        <begin position="349"/>
        <end position="366"/>
    </location>
</feature>
<sequence>MYNTMSGVNVADKLGLDSEVRELKFGSSFTSGGRNQQQGSFHSVRYDFKPASVDTSKMATLDVGPNGQVTISMPNVDGNGTTVFKGARKPYAKECVLIIDHETGEVVLEKLTHNIQVKRTREEGGSKKGASLSMPVVPPLPPPVDAKKTQHPSSSFKMDSKQLNSRDRDEPKKPLLPVPSSQIQHQHQANSNKRGPSNSPKPPPPPQRQSPNNGPSPGHSVSPPLALSPPSTGPAYDSHRSVNTVKQSQAQQNNLLSLTNFEDLLSMAPMNPPPLTKPKVDKPSPKETIVNASAGMPQAKPASAVSVKSNINNVSALSESSSGEDSSSSSSSDEDDSSDDMEDVPDKVPIPQAPEIPQAPAIINNNRGRPQPVAPSMPTDLLCDDLQLSESGSDSE</sequence>
<comment type="subcellular location">
    <subcellularLocation>
        <location evidence="1">Nucleus</location>
    </subcellularLocation>
</comment>
<dbReference type="InterPro" id="IPR027093">
    <property type="entry name" value="EAF_fam"/>
</dbReference>
<evidence type="ECO:0000313" key="13">
    <source>
        <dbReference type="Proteomes" id="UP001642540"/>
    </source>
</evidence>
<evidence type="ECO:0000259" key="11">
    <source>
        <dbReference type="Pfam" id="PF09816"/>
    </source>
</evidence>
<keyword evidence="4" id="KW-0597">Phosphoprotein</keyword>
<feature type="domain" description="Transcription elongation factor Eaf N-terminal" evidence="11">
    <location>
        <begin position="22"/>
        <end position="122"/>
    </location>
</feature>
<dbReference type="PANTHER" id="PTHR15970:SF2">
    <property type="entry name" value="ELL-ASSOCIATED FACTOR EAF"/>
    <property type="match status" value="1"/>
</dbReference>
<feature type="compositionally biased region" description="Acidic residues" evidence="10">
    <location>
        <begin position="332"/>
        <end position="343"/>
    </location>
</feature>
<feature type="compositionally biased region" description="Low complexity" evidence="10">
    <location>
        <begin position="247"/>
        <end position="258"/>
    </location>
</feature>
<keyword evidence="5" id="KW-0805">Transcription regulation</keyword>
<proteinExistence type="inferred from homology"/>
<feature type="compositionally biased region" description="Polar residues" evidence="10">
    <location>
        <begin position="179"/>
        <end position="189"/>
    </location>
</feature>
<reference evidence="12 13" key="1">
    <citation type="submission" date="2024-08" db="EMBL/GenBank/DDBJ databases">
        <authorList>
            <person name="Cucini C."/>
            <person name="Frati F."/>
        </authorList>
    </citation>
    <scope>NUCLEOTIDE SEQUENCE [LARGE SCALE GENOMIC DNA]</scope>
</reference>